<gene>
    <name evidence="2" type="ORF">IX38_13075</name>
</gene>
<keyword evidence="1" id="KW-0472">Membrane</keyword>
<evidence type="ECO:0000256" key="1">
    <source>
        <dbReference type="SAM" id="Phobius"/>
    </source>
</evidence>
<dbReference type="EMBL" id="JPRO01000011">
    <property type="protein sequence ID" value="KFF02535.1"/>
    <property type="molecule type" value="Genomic_DNA"/>
</dbReference>
<feature type="transmembrane region" description="Helical" evidence="1">
    <location>
        <begin position="21"/>
        <end position="41"/>
    </location>
</feature>
<evidence type="ECO:0000313" key="3">
    <source>
        <dbReference type="Proteomes" id="UP000028703"/>
    </source>
</evidence>
<keyword evidence="1" id="KW-1133">Transmembrane helix</keyword>
<evidence type="ECO:0000313" key="2">
    <source>
        <dbReference type="EMBL" id="KFF02535.1"/>
    </source>
</evidence>
<keyword evidence="1" id="KW-0812">Transmembrane</keyword>
<proteinExistence type="predicted"/>
<reference evidence="2 3" key="1">
    <citation type="submission" date="2014-07" db="EMBL/GenBank/DDBJ databases">
        <title>Genome of Chryseobacterium luteum DSM 18605.</title>
        <authorList>
            <person name="Stropko S.J."/>
            <person name="Pipes S.E."/>
            <person name="Newman J.D."/>
        </authorList>
    </citation>
    <scope>NUCLEOTIDE SEQUENCE [LARGE SCALE GENOMIC DNA]</scope>
    <source>
        <strain evidence="2 3">DSM 18605</strain>
    </source>
</reference>
<comment type="caution">
    <text evidence="2">The sequence shown here is derived from an EMBL/GenBank/DDBJ whole genome shotgun (WGS) entry which is preliminary data.</text>
</comment>
<dbReference type="Proteomes" id="UP000028703">
    <property type="component" value="Unassembled WGS sequence"/>
</dbReference>
<name>A0A085ZDM1_9FLAO</name>
<protein>
    <submittedName>
        <fullName evidence="2">Uncharacterized protein</fullName>
    </submittedName>
</protein>
<sequence length="73" mass="8458">MIRITPFETQTNENYLICHRVALFWKTLRPSILLLMILYTISTEKLDSSYNTNFSPSLEVSLMTLPSPKANSY</sequence>
<keyword evidence="3" id="KW-1185">Reference proteome</keyword>
<dbReference type="AlphaFoldDB" id="A0A085ZDM1"/>
<organism evidence="2 3">
    <name type="scientific">Chryseobacterium luteum</name>
    <dbReference type="NCBI Taxonomy" id="421531"/>
    <lineage>
        <taxon>Bacteria</taxon>
        <taxon>Pseudomonadati</taxon>
        <taxon>Bacteroidota</taxon>
        <taxon>Flavobacteriia</taxon>
        <taxon>Flavobacteriales</taxon>
        <taxon>Weeksellaceae</taxon>
        <taxon>Chryseobacterium group</taxon>
        <taxon>Chryseobacterium</taxon>
    </lineage>
</organism>
<accession>A0A085ZDM1</accession>